<evidence type="ECO:0000256" key="1">
    <source>
        <dbReference type="ARBA" id="ARBA00004434"/>
    </source>
</evidence>
<accession>A0A1I7XGT7</accession>
<dbReference type="PANTHER" id="PTHR14009:SF1">
    <property type="entry name" value="MITOCHONDRIAL PROTON_CALCIUM EXCHANGER PROTEIN"/>
    <property type="match status" value="1"/>
</dbReference>
<dbReference type="InterPro" id="IPR033122">
    <property type="entry name" value="LETM1-like_RBD"/>
</dbReference>
<evidence type="ECO:0000313" key="9">
    <source>
        <dbReference type="Proteomes" id="UP000095283"/>
    </source>
</evidence>
<reference evidence="10" key="1">
    <citation type="submission" date="2016-11" db="UniProtKB">
        <authorList>
            <consortium name="WormBaseParasite"/>
        </authorList>
    </citation>
    <scope>IDENTIFICATION</scope>
</reference>
<proteinExistence type="predicted"/>
<evidence type="ECO:0000256" key="6">
    <source>
        <dbReference type="ARBA" id="ARBA00023136"/>
    </source>
</evidence>
<keyword evidence="2" id="KW-0812">Transmembrane</keyword>
<keyword evidence="3" id="KW-0999">Mitochondrion inner membrane</keyword>
<evidence type="ECO:0000256" key="5">
    <source>
        <dbReference type="ARBA" id="ARBA00023128"/>
    </source>
</evidence>
<evidence type="ECO:0000256" key="7">
    <source>
        <dbReference type="PROSITE-ProRule" id="PRU01094"/>
    </source>
</evidence>
<dbReference type="PANTHER" id="PTHR14009">
    <property type="entry name" value="LEUCINE ZIPPER-EF-HAND CONTAINING TRANSMEMBRANE PROTEIN"/>
    <property type="match status" value="1"/>
</dbReference>
<evidence type="ECO:0000256" key="2">
    <source>
        <dbReference type="ARBA" id="ARBA00022692"/>
    </source>
</evidence>
<dbReference type="Pfam" id="PF07766">
    <property type="entry name" value="LETM1_RBD"/>
    <property type="match status" value="1"/>
</dbReference>
<dbReference type="Proteomes" id="UP000095283">
    <property type="component" value="Unplaced"/>
</dbReference>
<keyword evidence="6" id="KW-0472">Membrane</keyword>
<organism evidence="9 10">
    <name type="scientific">Heterorhabditis bacteriophora</name>
    <name type="common">Entomopathogenic nematode worm</name>
    <dbReference type="NCBI Taxonomy" id="37862"/>
    <lineage>
        <taxon>Eukaryota</taxon>
        <taxon>Metazoa</taxon>
        <taxon>Ecdysozoa</taxon>
        <taxon>Nematoda</taxon>
        <taxon>Chromadorea</taxon>
        <taxon>Rhabditida</taxon>
        <taxon>Rhabditina</taxon>
        <taxon>Rhabditomorpha</taxon>
        <taxon>Strongyloidea</taxon>
        <taxon>Heterorhabditidae</taxon>
        <taxon>Heterorhabditis</taxon>
    </lineage>
</organism>
<evidence type="ECO:0000256" key="3">
    <source>
        <dbReference type="ARBA" id="ARBA00022792"/>
    </source>
</evidence>
<dbReference type="InterPro" id="IPR044202">
    <property type="entry name" value="LETM1/MDM38-like"/>
</dbReference>
<dbReference type="AlphaFoldDB" id="A0A1I7XGT7"/>
<dbReference type="GO" id="GO:0043022">
    <property type="term" value="F:ribosome binding"/>
    <property type="evidence" value="ECO:0007669"/>
    <property type="project" value="InterPro"/>
</dbReference>
<comment type="subcellular location">
    <subcellularLocation>
        <location evidence="1">Mitochondrion inner membrane</location>
        <topology evidence="1">Single-pass membrane protein</topology>
    </subcellularLocation>
</comment>
<evidence type="ECO:0000313" key="10">
    <source>
        <dbReference type="WBParaSite" id="Hba_16533"/>
    </source>
</evidence>
<keyword evidence="9" id="KW-1185">Reference proteome</keyword>
<evidence type="ECO:0000256" key="4">
    <source>
        <dbReference type="ARBA" id="ARBA00022989"/>
    </source>
</evidence>
<dbReference type="WBParaSite" id="Hba_16533">
    <property type="protein sequence ID" value="Hba_16533"/>
    <property type="gene ID" value="Hba_16533"/>
</dbReference>
<evidence type="ECO:0000259" key="8">
    <source>
        <dbReference type="PROSITE" id="PS51758"/>
    </source>
</evidence>
<name>A0A1I7XGT7_HETBA</name>
<sequence length="325" mass="36965">MLPSTFQESSKEEERLRKQVKVKVEMAKFLQDTIEEIALERRTKAIEPKDSKALEFAKFIKKVRSEGGYVSNEELFKFSKLFEDELTLDNLSMSQLRSLCRLMVIQPLGSPEILRFQLNMKLRELKADDKQISAEGGVDALTILDLQQACRARGMRAIGLSEGRLRDQLKQWLELSLSDKVPPSLLLLSRALYLPEDISFTDRLKALVQNLPDGIAEQTRQKLTEMEGGQVDHKARIELIKQIEDAIAREKTLAVEKKKEEEVEEISTPIQVIVDVKEKKTKADDSKVDPKDLSSIEQILVGGPIHEAKHDIIGLKEKVIEHTEP</sequence>
<dbReference type="GO" id="GO:0030003">
    <property type="term" value="P:intracellular monoatomic cation homeostasis"/>
    <property type="evidence" value="ECO:0007669"/>
    <property type="project" value="TreeGrafter"/>
</dbReference>
<dbReference type="PROSITE" id="PS51758">
    <property type="entry name" value="LETM1_RBD"/>
    <property type="match status" value="1"/>
</dbReference>
<protein>
    <submittedName>
        <fullName evidence="10">Letm1 RBD domain-containing protein</fullName>
    </submittedName>
</protein>
<dbReference type="GO" id="GO:0005743">
    <property type="term" value="C:mitochondrial inner membrane"/>
    <property type="evidence" value="ECO:0007669"/>
    <property type="project" value="UniProtKB-SubCell"/>
</dbReference>
<keyword evidence="4" id="KW-1133">Transmembrane helix</keyword>
<feature type="domain" description="Letm1 RBD" evidence="8">
    <location>
        <begin position="18"/>
        <end position="286"/>
    </location>
</feature>
<keyword evidence="5 7" id="KW-0496">Mitochondrion</keyword>